<evidence type="ECO:0000313" key="6">
    <source>
        <dbReference type="Proteomes" id="UP001208570"/>
    </source>
</evidence>
<dbReference type="Gene3D" id="2.130.10.10">
    <property type="entry name" value="YVTN repeat-like/Quinoprotein amine dehydrogenase"/>
    <property type="match status" value="1"/>
</dbReference>
<dbReference type="InterPro" id="IPR036047">
    <property type="entry name" value="F-box-like_dom_sf"/>
</dbReference>
<feature type="domain" description="F-box" evidence="4">
    <location>
        <begin position="58"/>
        <end position="105"/>
    </location>
</feature>
<dbReference type="SMART" id="SM00256">
    <property type="entry name" value="FBOX"/>
    <property type="match status" value="1"/>
</dbReference>
<organism evidence="5 6">
    <name type="scientific">Paralvinella palmiformis</name>
    <dbReference type="NCBI Taxonomy" id="53620"/>
    <lineage>
        <taxon>Eukaryota</taxon>
        <taxon>Metazoa</taxon>
        <taxon>Spiralia</taxon>
        <taxon>Lophotrochozoa</taxon>
        <taxon>Annelida</taxon>
        <taxon>Polychaeta</taxon>
        <taxon>Sedentaria</taxon>
        <taxon>Canalipalpata</taxon>
        <taxon>Terebellida</taxon>
        <taxon>Terebelliformia</taxon>
        <taxon>Alvinellidae</taxon>
        <taxon>Paralvinella</taxon>
    </lineage>
</organism>
<evidence type="ECO:0000256" key="1">
    <source>
        <dbReference type="ARBA" id="ARBA00022574"/>
    </source>
</evidence>
<gene>
    <name evidence="5" type="ORF">LSH36_60g06027</name>
</gene>
<keyword evidence="6" id="KW-1185">Reference proteome</keyword>
<reference evidence="5" key="1">
    <citation type="journal article" date="2023" name="Mol. Biol. Evol.">
        <title>Third-Generation Sequencing Reveals the Adaptive Role of the Epigenome in Three Deep-Sea Polychaetes.</title>
        <authorList>
            <person name="Perez M."/>
            <person name="Aroh O."/>
            <person name="Sun Y."/>
            <person name="Lan Y."/>
            <person name="Juniper S.K."/>
            <person name="Young C.R."/>
            <person name="Angers B."/>
            <person name="Qian P.Y."/>
        </authorList>
    </citation>
    <scope>NUCLEOTIDE SEQUENCE</scope>
    <source>
        <strain evidence="5">P08H-3</strain>
    </source>
</reference>
<dbReference type="Pfam" id="PF00400">
    <property type="entry name" value="WD40"/>
    <property type="match status" value="2"/>
</dbReference>
<dbReference type="InterPro" id="IPR015943">
    <property type="entry name" value="WD40/YVTN_repeat-like_dom_sf"/>
</dbReference>
<evidence type="ECO:0000256" key="3">
    <source>
        <dbReference type="PROSITE-ProRule" id="PRU00221"/>
    </source>
</evidence>
<accession>A0AAD9K4D0</accession>
<dbReference type="InterPro" id="IPR001680">
    <property type="entry name" value="WD40_rpt"/>
</dbReference>
<dbReference type="SMART" id="SM00320">
    <property type="entry name" value="WD40"/>
    <property type="match status" value="3"/>
</dbReference>
<sequence length="430" mass="49024">MATDSEDDVFSDWLKQVGTRYKMLSSSECNQTLDHLIQLSEGSQLYHLYHRLDALLKRDFLNLLPREVSFSILQYLDAESLLTCCSVSSAWADVVNSCTIAWKRVCHEAGLAVTDECHGADFWRHRYNRCRHRLKALQRGGSFQEKLLFGHTDRVMAVCYYNGLLATASFDTTAACWDFSTGRLLNHYTGHVAAVFSVDYSVSLDTVITGSADSTIKVWRLSSAQLIQTLPHHRSNWIMQVRLVDRGQFSYILSRDNVSIHMWQITNCDHTIMNMKEWQKPYKDLIPSLQVSNTCVMYAGVDSDNTCYVIQNDLDKPDVEARQRISYHMHRDSYALGLLGSGDQYDVILTQGDTASIDVIRHSDKTLLTSKLLPSDYRQSKRMSTFCLGDRAWLDGFDGRNDEGVFFVTSLRDNSILILEWSRVSDEAAI</sequence>
<name>A0AAD9K4D0_9ANNE</name>
<protein>
    <recommendedName>
        <fullName evidence="4">F-box domain-containing protein</fullName>
    </recommendedName>
</protein>
<dbReference type="SUPFAM" id="SSF81383">
    <property type="entry name" value="F-box domain"/>
    <property type="match status" value="1"/>
</dbReference>
<dbReference type="PROSITE" id="PS50082">
    <property type="entry name" value="WD_REPEATS_2"/>
    <property type="match status" value="2"/>
</dbReference>
<dbReference type="PROSITE" id="PS50181">
    <property type="entry name" value="FBOX"/>
    <property type="match status" value="1"/>
</dbReference>
<comment type="caution">
    <text evidence="5">The sequence shown here is derived from an EMBL/GenBank/DDBJ whole genome shotgun (WGS) entry which is preliminary data.</text>
</comment>
<dbReference type="PANTHER" id="PTHR44436:SF1">
    <property type="entry name" value="F-BOX_WD REPEAT-CONTAINING PROTEIN 2"/>
    <property type="match status" value="1"/>
</dbReference>
<dbReference type="InterPro" id="IPR001810">
    <property type="entry name" value="F-box_dom"/>
</dbReference>
<evidence type="ECO:0000259" key="4">
    <source>
        <dbReference type="PROSITE" id="PS50181"/>
    </source>
</evidence>
<feature type="repeat" description="WD" evidence="3">
    <location>
        <begin position="188"/>
        <end position="229"/>
    </location>
</feature>
<dbReference type="InterPro" id="IPR042627">
    <property type="entry name" value="FBXW2"/>
</dbReference>
<dbReference type="AlphaFoldDB" id="A0AAD9K4D0"/>
<dbReference type="InterPro" id="IPR036322">
    <property type="entry name" value="WD40_repeat_dom_sf"/>
</dbReference>
<dbReference type="EMBL" id="JAODUP010000060">
    <property type="protein sequence ID" value="KAK2164703.1"/>
    <property type="molecule type" value="Genomic_DNA"/>
</dbReference>
<evidence type="ECO:0000256" key="2">
    <source>
        <dbReference type="ARBA" id="ARBA00022737"/>
    </source>
</evidence>
<proteinExistence type="predicted"/>
<keyword evidence="1 3" id="KW-0853">WD repeat</keyword>
<dbReference type="SUPFAM" id="SSF50978">
    <property type="entry name" value="WD40 repeat-like"/>
    <property type="match status" value="1"/>
</dbReference>
<dbReference type="PANTHER" id="PTHR44436">
    <property type="entry name" value="F-BOX/WD REPEAT-CONTAINING PROTEIN 2"/>
    <property type="match status" value="1"/>
</dbReference>
<evidence type="ECO:0000313" key="5">
    <source>
        <dbReference type="EMBL" id="KAK2164703.1"/>
    </source>
</evidence>
<dbReference type="Gene3D" id="1.20.1280.50">
    <property type="match status" value="1"/>
</dbReference>
<feature type="repeat" description="WD" evidence="3">
    <location>
        <begin position="148"/>
        <end position="187"/>
    </location>
</feature>
<dbReference type="CDD" id="cd22131">
    <property type="entry name" value="F-box_FBXW2"/>
    <property type="match status" value="1"/>
</dbReference>
<keyword evidence="2" id="KW-0677">Repeat</keyword>
<dbReference type="PROSITE" id="PS50294">
    <property type="entry name" value="WD_REPEATS_REGION"/>
    <property type="match status" value="1"/>
</dbReference>
<dbReference type="Pfam" id="PF12937">
    <property type="entry name" value="F-box-like"/>
    <property type="match status" value="1"/>
</dbReference>
<dbReference type="Proteomes" id="UP001208570">
    <property type="component" value="Unassembled WGS sequence"/>
</dbReference>